<dbReference type="Proteomes" id="UP000036367">
    <property type="component" value="Unassembled WGS sequence"/>
</dbReference>
<proteinExistence type="predicted"/>
<evidence type="ECO:0000313" key="1">
    <source>
        <dbReference type="EMBL" id="KLU04719.1"/>
    </source>
</evidence>
<keyword evidence="2" id="KW-1185">Reference proteome</keyword>
<comment type="caution">
    <text evidence="1">The sequence shown here is derived from an EMBL/GenBank/DDBJ whole genome shotgun (WGS) entry which is preliminary data.</text>
</comment>
<dbReference type="EMBL" id="LECT01000026">
    <property type="protein sequence ID" value="KLU04719.1"/>
    <property type="molecule type" value="Genomic_DNA"/>
</dbReference>
<name>A0A0J1EGQ0_RHOIS</name>
<dbReference type="AlphaFoldDB" id="A0A0J1EGQ0"/>
<accession>A0A0J1EGQ0</accession>
<dbReference type="STRING" id="595434.RISK_003341"/>
<evidence type="ECO:0000313" key="2">
    <source>
        <dbReference type="Proteomes" id="UP000036367"/>
    </source>
</evidence>
<sequence length="44" mass="5115">MSQLFRRASFQLRTILSSKVSRDRVRRLDDPTPARKQLGTTVLL</sequence>
<reference evidence="1" key="1">
    <citation type="submission" date="2015-05" db="EMBL/GenBank/DDBJ databases">
        <title>Permanent draft genome of Rhodopirellula islandicus K833.</title>
        <authorList>
            <person name="Kizina J."/>
            <person name="Richter M."/>
            <person name="Glockner F.O."/>
            <person name="Harder J."/>
        </authorList>
    </citation>
    <scope>NUCLEOTIDE SEQUENCE [LARGE SCALE GENOMIC DNA]</scope>
    <source>
        <strain evidence="1">K833</strain>
    </source>
</reference>
<protein>
    <submittedName>
        <fullName evidence="1">Uncharacterized protein</fullName>
    </submittedName>
</protein>
<dbReference type="PATRIC" id="fig|595434.4.peg.3185"/>
<gene>
    <name evidence="1" type="ORF">RISK_003341</name>
</gene>
<organism evidence="1 2">
    <name type="scientific">Rhodopirellula islandica</name>
    <dbReference type="NCBI Taxonomy" id="595434"/>
    <lineage>
        <taxon>Bacteria</taxon>
        <taxon>Pseudomonadati</taxon>
        <taxon>Planctomycetota</taxon>
        <taxon>Planctomycetia</taxon>
        <taxon>Pirellulales</taxon>
        <taxon>Pirellulaceae</taxon>
        <taxon>Rhodopirellula</taxon>
    </lineage>
</organism>